<dbReference type="EMBL" id="CP111016">
    <property type="protein sequence ID" value="WAR04704.1"/>
    <property type="molecule type" value="Genomic_DNA"/>
</dbReference>
<sequence>MQSCKECPSINQCKLRNCTKSTDVYCKQCNDLFFKLYNSNKECQRANNTFTTYQQFQDINSSQSVKISQHDVDNLMLTEDKYTLENGQASYKTKTVLFSYMIDVQQETCRRDAKESCYCPDIRNCEIYKYSIVMLEYEIHFKDIVIHNNETYTFSVTVINNAGLATVKYINVLVDKTPPEVGKAYKEYRERNDTNGKLDVYWQGFNDEESGLGQYRLGVATRCLSKEELYDMSLANGSTVYIDVPSNETSAEIFDTFNCTSYVSIIAINNADEPSSVVCIDGIAKPDRDECTGTHGIQTFVAVYWQDFNDKESGLRQYRLGVATRCFTKEELYDRSLANGSTIYIDVPSNETSAEIFDTFNCTSYVSIIAINNIDEPSSVVCIEGIAKPDRDECTDKTPPDVGNVHKEQHERNGTHGIQTYVAVYWQGFNDEESGLGQYRLGVATRCLTKEELYDRSLANDSTVYTDVPSNETSAEIFDTFNCTSYVSIIAINNVDEPSSVVCIEGIGKPYRTECTEKTPPDVGKRRQILPIWISLKGWDKAGESRILQDRSCFIRKAWGDERFDLREP</sequence>
<accession>A0ABY7E6D1</accession>
<protein>
    <submittedName>
        <fullName evidence="1">Uncharacterized protein</fullName>
    </submittedName>
</protein>
<evidence type="ECO:0000313" key="1">
    <source>
        <dbReference type="EMBL" id="WAR04704.1"/>
    </source>
</evidence>
<proteinExistence type="predicted"/>
<dbReference type="PANTHER" id="PTHR16897:SF2">
    <property type="entry name" value="OS03G0226600 PROTEIN"/>
    <property type="match status" value="1"/>
</dbReference>
<organism evidence="1 2">
    <name type="scientific">Mya arenaria</name>
    <name type="common">Soft-shell clam</name>
    <dbReference type="NCBI Taxonomy" id="6604"/>
    <lineage>
        <taxon>Eukaryota</taxon>
        <taxon>Metazoa</taxon>
        <taxon>Spiralia</taxon>
        <taxon>Lophotrochozoa</taxon>
        <taxon>Mollusca</taxon>
        <taxon>Bivalvia</taxon>
        <taxon>Autobranchia</taxon>
        <taxon>Heteroconchia</taxon>
        <taxon>Euheterodonta</taxon>
        <taxon>Imparidentia</taxon>
        <taxon>Neoheterodontei</taxon>
        <taxon>Myida</taxon>
        <taxon>Myoidea</taxon>
        <taxon>Myidae</taxon>
        <taxon>Mya</taxon>
    </lineage>
</organism>
<keyword evidence="2" id="KW-1185">Reference proteome</keyword>
<dbReference type="PANTHER" id="PTHR16897">
    <property type="entry name" value="OS10G0105400 PROTEIN"/>
    <property type="match status" value="1"/>
</dbReference>
<dbReference type="Proteomes" id="UP001164746">
    <property type="component" value="Chromosome 5"/>
</dbReference>
<reference evidence="1" key="1">
    <citation type="submission" date="2022-11" db="EMBL/GenBank/DDBJ databases">
        <title>Centuries of genome instability and evolution in soft-shell clam transmissible cancer (bioRxiv).</title>
        <authorList>
            <person name="Hart S.F.M."/>
            <person name="Yonemitsu M.A."/>
            <person name="Giersch R.M."/>
            <person name="Beal B.F."/>
            <person name="Arriagada G."/>
            <person name="Davis B.W."/>
            <person name="Ostrander E.A."/>
            <person name="Goff S.P."/>
            <person name="Metzger M.J."/>
        </authorList>
    </citation>
    <scope>NUCLEOTIDE SEQUENCE</scope>
    <source>
        <strain evidence="1">MELC-2E11</strain>
        <tissue evidence="1">Siphon/mantle</tissue>
    </source>
</reference>
<gene>
    <name evidence="1" type="ORF">MAR_020073</name>
</gene>
<name>A0ABY7E6D1_MYAAR</name>
<evidence type="ECO:0000313" key="2">
    <source>
        <dbReference type="Proteomes" id="UP001164746"/>
    </source>
</evidence>